<comment type="similarity">
    <text evidence="2">Belongs to the peptidase M13 family.</text>
</comment>
<evidence type="ECO:0000256" key="4">
    <source>
        <dbReference type="ARBA" id="ARBA00022723"/>
    </source>
</evidence>
<accession>A0ABQ6N413</accession>
<dbReference type="SUPFAM" id="SSF55486">
    <property type="entry name" value="Metalloproteases ('zincins'), catalytic domain"/>
    <property type="match status" value="1"/>
</dbReference>
<evidence type="ECO:0000256" key="1">
    <source>
        <dbReference type="ARBA" id="ARBA00001947"/>
    </source>
</evidence>
<keyword evidence="11" id="KW-1185">Reference proteome</keyword>
<reference evidence="10 11" key="1">
    <citation type="journal article" date="2023" name="Commun. Biol.">
        <title>Genome analysis of Parmales, the sister group of diatoms, reveals the evolutionary specialization of diatoms from phago-mixotrophs to photoautotrophs.</title>
        <authorList>
            <person name="Ban H."/>
            <person name="Sato S."/>
            <person name="Yoshikawa S."/>
            <person name="Yamada K."/>
            <person name="Nakamura Y."/>
            <person name="Ichinomiya M."/>
            <person name="Sato N."/>
            <person name="Blanc-Mathieu R."/>
            <person name="Endo H."/>
            <person name="Kuwata A."/>
            <person name="Ogata H."/>
        </authorList>
    </citation>
    <scope>NUCLEOTIDE SEQUENCE [LARGE SCALE GENOMIC DNA]</scope>
</reference>
<sequence length="694" mass="76988">MSSPGKVAPVSGGIDMSVPGAFAKVFQCCVNRENMDESCPASHDFYKYANGNWLTKNPIPEIYPAWGSFLILRDENEERCKNIVTSVAWEPTEAGNADTTAKLFAHCKTFYDAAMDEASIEALGLSPIQAHLDAAGGLATLEGPALAALVATAHKTLGANVLFGYGSTIDKKCSDDTIAGLGQGGLGLPDRDYYTDEDKADKREAYVKHIENMFSLAGIEGAANKAAEVMKFETAYASLQMTKSERRDVQKTYNIITLEELQTTIMSNFDWTLYLKTVHGLADDADVAASVGKICLSTVDALKSLSKVLSETEPATVAAYMQWKILHAFANHLSTPFVTEHFDFFSKTLAGTKEQKPRWKRAMGMLEGALGEALGQLYVDKHFSGASKPMALEIVESVREALKDRLNEVKWMSESTRAAAMEKMAGFRVQIGFTDEWPCFDFFDGKLSSTHIENIMYGNTFDWNRDIERVNKPTDKNMWYMTPQTVNAYYHPSMNLICFPAAILQPPFFDVNADLAVNYGAMGAVVGHEMTHGFDDQGSQYDAKGNMVNWWTEDDKKDYDGRVDVMKRQAEEHEVLGQKLKGDLTAGENLADLGGLKLALRALEARIGSEALRSKDAGVDGFSPLQRFFLSWATVWRQNITDDRAKQLVTIDPHGPNDFRSNGPLRNMPEFHEAFGVKEGDPMWKPVEERVDVW</sequence>
<feature type="domain" description="Peptidase M13 C-terminal" evidence="8">
    <location>
        <begin position="487"/>
        <end position="689"/>
    </location>
</feature>
<dbReference type="Pfam" id="PF01431">
    <property type="entry name" value="Peptidase_M13"/>
    <property type="match status" value="1"/>
</dbReference>
<proteinExistence type="inferred from homology"/>
<dbReference type="InterPro" id="IPR008753">
    <property type="entry name" value="Peptidase_M13_N"/>
</dbReference>
<evidence type="ECO:0000259" key="8">
    <source>
        <dbReference type="Pfam" id="PF01431"/>
    </source>
</evidence>
<dbReference type="PANTHER" id="PTHR11733:SF167">
    <property type="entry name" value="FI17812P1-RELATED"/>
    <property type="match status" value="1"/>
</dbReference>
<evidence type="ECO:0000313" key="11">
    <source>
        <dbReference type="Proteomes" id="UP001165060"/>
    </source>
</evidence>
<keyword evidence="6" id="KW-0862">Zinc</keyword>
<keyword evidence="7" id="KW-0482">Metalloprotease</keyword>
<evidence type="ECO:0000256" key="6">
    <source>
        <dbReference type="ARBA" id="ARBA00022833"/>
    </source>
</evidence>
<gene>
    <name evidence="10" type="ORF">TeGR_g4133</name>
</gene>
<keyword evidence="3" id="KW-0645">Protease</keyword>
<evidence type="ECO:0000256" key="3">
    <source>
        <dbReference type="ARBA" id="ARBA00022670"/>
    </source>
</evidence>
<organism evidence="10 11">
    <name type="scientific">Tetraparma gracilis</name>
    <dbReference type="NCBI Taxonomy" id="2962635"/>
    <lineage>
        <taxon>Eukaryota</taxon>
        <taxon>Sar</taxon>
        <taxon>Stramenopiles</taxon>
        <taxon>Ochrophyta</taxon>
        <taxon>Bolidophyceae</taxon>
        <taxon>Parmales</taxon>
        <taxon>Triparmaceae</taxon>
        <taxon>Tetraparma</taxon>
    </lineage>
</organism>
<dbReference type="PROSITE" id="PS51885">
    <property type="entry name" value="NEPRILYSIN"/>
    <property type="match status" value="1"/>
</dbReference>
<evidence type="ECO:0000313" key="10">
    <source>
        <dbReference type="EMBL" id="GMI39336.1"/>
    </source>
</evidence>
<feature type="domain" description="Peptidase M13 N-terminal" evidence="9">
    <location>
        <begin position="43"/>
        <end position="433"/>
    </location>
</feature>
<dbReference type="InterPro" id="IPR042089">
    <property type="entry name" value="Peptidase_M13_dom_2"/>
</dbReference>
<dbReference type="CDD" id="cd08662">
    <property type="entry name" value="M13"/>
    <property type="match status" value="1"/>
</dbReference>
<evidence type="ECO:0008006" key="12">
    <source>
        <dbReference type="Google" id="ProtNLM"/>
    </source>
</evidence>
<dbReference type="InterPro" id="IPR018497">
    <property type="entry name" value="Peptidase_M13_C"/>
</dbReference>
<name>A0ABQ6N413_9STRA</name>
<dbReference type="Proteomes" id="UP001165060">
    <property type="component" value="Unassembled WGS sequence"/>
</dbReference>
<keyword evidence="5" id="KW-0378">Hydrolase</keyword>
<comment type="cofactor">
    <cofactor evidence="1">
        <name>Zn(2+)</name>
        <dbReference type="ChEBI" id="CHEBI:29105"/>
    </cofactor>
</comment>
<dbReference type="Gene3D" id="3.40.390.10">
    <property type="entry name" value="Collagenase (Catalytic Domain)"/>
    <property type="match status" value="1"/>
</dbReference>
<evidence type="ECO:0000256" key="7">
    <source>
        <dbReference type="ARBA" id="ARBA00023049"/>
    </source>
</evidence>
<dbReference type="PANTHER" id="PTHR11733">
    <property type="entry name" value="ZINC METALLOPROTEASE FAMILY M13 NEPRILYSIN-RELATED"/>
    <property type="match status" value="1"/>
</dbReference>
<evidence type="ECO:0000256" key="5">
    <source>
        <dbReference type="ARBA" id="ARBA00022801"/>
    </source>
</evidence>
<dbReference type="PRINTS" id="PR00786">
    <property type="entry name" value="NEPRILYSIN"/>
</dbReference>
<dbReference type="InterPro" id="IPR024079">
    <property type="entry name" value="MetalloPept_cat_dom_sf"/>
</dbReference>
<dbReference type="Pfam" id="PF05649">
    <property type="entry name" value="Peptidase_M13_N"/>
    <property type="match status" value="1"/>
</dbReference>
<protein>
    <recommendedName>
        <fullName evidence="12">Endothelin-converting enzyme 1</fullName>
    </recommendedName>
</protein>
<evidence type="ECO:0000256" key="2">
    <source>
        <dbReference type="ARBA" id="ARBA00007357"/>
    </source>
</evidence>
<keyword evidence="4" id="KW-0479">Metal-binding</keyword>
<dbReference type="Gene3D" id="1.10.1380.10">
    <property type="entry name" value="Neutral endopeptidase , domain2"/>
    <property type="match status" value="1"/>
</dbReference>
<comment type="caution">
    <text evidence="10">The sequence shown here is derived from an EMBL/GenBank/DDBJ whole genome shotgun (WGS) entry which is preliminary data.</text>
</comment>
<dbReference type="InterPro" id="IPR000718">
    <property type="entry name" value="Peptidase_M13"/>
</dbReference>
<evidence type="ECO:0000259" key="9">
    <source>
        <dbReference type="Pfam" id="PF05649"/>
    </source>
</evidence>
<dbReference type="EMBL" id="BRYB01003600">
    <property type="protein sequence ID" value="GMI39336.1"/>
    <property type="molecule type" value="Genomic_DNA"/>
</dbReference>